<feature type="compositionally biased region" description="Basic and acidic residues" evidence="1">
    <location>
        <begin position="12"/>
        <end position="34"/>
    </location>
</feature>
<evidence type="ECO:0000256" key="1">
    <source>
        <dbReference type="SAM" id="MobiDB-lite"/>
    </source>
</evidence>
<evidence type="ECO:0000313" key="3">
    <source>
        <dbReference type="Proteomes" id="UP000472262"/>
    </source>
</evidence>
<evidence type="ECO:0000313" key="2">
    <source>
        <dbReference type="Ensembl" id="ENSSGRP00000045688.1"/>
    </source>
</evidence>
<accession>A0A672NC87</accession>
<dbReference type="InParanoid" id="A0A672NC87"/>
<protein>
    <submittedName>
        <fullName evidence="2">Uncharacterized protein</fullName>
    </submittedName>
</protein>
<sequence length="53" mass="5717">MFVLSVQSPEGAEAKDATKVTKQEKPAPKPEPKAKKPAAKVIALFSYFLSLSL</sequence>
<dbReference type="Ensembl" id="ENSSGRT00000048876.1">
    <property type="protein sequence ID" value="ENSSGRP00000045688.1"/>
    <property type="gene ID" value="ENSSGRG00000024510.1"/>
</dbReference>
<reference evidence="2" key="1">
    <citation type="submission" date="2025-08" db="UniProtKB">
        <authorList>
            <consortium name="Ensembl"/>
        </authorList>
    </citation>
    <scope>IDENTIFICATION</scope>
</reference>
<keyword evidence="3" id="KW-1185">Reference proteome</keyword>
<organism evidence="2 3">
    <name type="scientific">Sinocyclocheilus grahami</name>
    <name type="common">Dianchi golden-line fish</name>
    <name type="synonym">Barbus grahami</name>
    <dbReference type="NCBI Taxonomy" id="75366"/>
    <lineage>
        <taxon>Eukaryota</taxon>
        <taxon>Metazoa</taxon>
        <taxon>Chordata</taxon>
        <taxon>Craniata</taxon>
        <taxon>Vertebrata</taxon>
        <taxon>Euteleostomi</taxon>
        <taxon>Actinopterygii</taxon>
        <taxon>Neopterygii</taxon>
        <taxon>Teleostei</taxon>
        <taxon>Ostariophysi</taxon>
        <taxon>Cypriniformes</taxon>
        <taxon>Cyprinidae</taxon>
        <taxon>Cyprininae</taxon>
        <taxon>Sinocyclocheilus</taxon>
    </lineage>
</organism>
<proteinExistence type="predicted"/>
<name>A0A672NC87_SINGR</name>
<feature type="region of interest" description="Disordered" evidence="1">
    <location>
        <begin position="1"/>
        <end position="36"/>
    </location>
</feature>
<reference evidence="2" key="2">
    <citation type="submission" date="2025-09" db="UniProtKB">
        <authorList>
            <consortium name="Ensembl"/>
        </authorList>
    </citation>
    <scope>IDENTIFICATION</scope>
</reference>
<dbReference type="AlphaFoldDB" id="A0A672NC87"/>
<dbReference type="Proteomes" id="UP000472262">
    <property type="component" value="Unassembled WGS sequence"/>
</dbReference>